<dbReference type="GO" id="GO:0015293">
    <property type="term" value="F:symporter activity"/>
    <property type="evidence" value="ECO:0007669"/>
    <property type="project" value="UniProtKB-KW"/>
</dbReference>
<keyword evidence="6" id="KW-0769">Symport</keyword>
<keyword evidence="14" id="KW-1185">Reference proteome</keyword>
<keyword evidence="2" id="KW-0813">Transport</keyword>
<comment type="similarity">
    <text evidence="10">Belongs to the divalent anion:Na+ symporter (DASS) superfamily. Na+/sulfate symporter (TC 2.A.47.4) family.</text>
</comment>
<dbReference type="Gene3D" id="3.30.70.1450">
    <property type="entry name" value="Regulator of K+ conductance, C-terminal domain"/>
    <property type="match status" value="1"/>
</dbReference>
<dbReference type="PANTHER" id="PTHR43652">
    <property type="entry name" value="BASIC AMINO ACID ANTIPORTER YFCC-RELATED"/>
    <property type="match status" value="1"/>
</dbReference>
<dbReference type="InterPro" id="IPR004680">
    <property type="entry name" value="Cit_transptr-like_dom"/>
</dbReference>
<comment type="caution">
    <text evidence="13">The sequence shown here is derived from an EMBL/GenBank/DDBJ whole genome shotgun (WGS) entry which is preliminary data.</text>
</comment>
<feature type="transmembrane region" description="Helical" evidence="11">
    <location>
        <begin position="274"/>
        <end position="293"/>
    </location>
</feature>
<evidence type="ECO:0000313" key="13">
    <source>
        <dbReference type="EMBL" id="KAK3237341.1"/>
    </source>
</evidence>
<evidence type="ECO:0000256" key="3">
    <source>
        <dbReference type="ARBA" id="ARBA00022475"/>
    </source>
</evidence>
<dbReference type="EMBL" id="LGRX02034636">
    <property type="protein sequence ID" value="KAK3237341.1"/>
    <property type="molecule type" value="Genomic_DNA"/>
</dbReference>
<dbReference type="FunFam" id="3.30.70.1450:FF:000009">
    <property type="entry name" value="SLC13 family permease"/>
    <property type="match status" value="1"/>
</dbReference>
<evidence type="ECO:0000259" key="12">
    <source>
        <dbReference type="PROSITE" id="PS51202"/>
    </source>
</evidence>
<evidence type="ECO:0000256" key="2">
    <source>
        <dbReference type="ARBA" id="ARBA00022448"/>
    </source>
</evidence>
<dbReference type="Pfam" id="PF03600">
    <property type="entry name" value="CitMHS"/>
    <property type="match status" value="1"/>
</dbReference>
<proteinExistence type="inferred from homology"/>
<keyword evidence="7 11" id="KW-1133">Transmembrane helix</keyword>
<dbReference type="SUPFAM" id="SSF116726">
    <property type="entry name" value="TrkA C-terminal domain-like"/>
    <property type="match status" value="1"/>
</dbReference>
<evidence type="ECO:0000256" key="5">
    <source>
        <dbReference type="ARBA" id="ARBA00022737"/>
    </source>
</evidence>
<organism evidence="13 14">
    <name type="scientific">Cymbomonas tetramitiformis</name>
    <dbReference type="NCBI Taxonomy" id="36881"/>
    <lineage>
        <taxon>Eukaryota</taxon>
        <taxon>Viridiplantae</taxon>
        <taxon>Chlorophyta</taxon>
        <taxon>Pyramimonadophyceae</taxon>
        <taxon>Pyramimonadales</taxon>
        <taxon>Pyramimonadaceae</taxon>
        <taxon>Cymbomonas</taxon>
    </lineage>
</organism>
<feature type="non-terminal residue" evidence="13">
    <location>
        <position position="1"/>
    </location>
</feature>
<evidence type="ECO:0000256" key="6">
    <source>
        <dbReference type="ARBA" id="ARBA00022847"/>
    </source>
</evidence>
<evidence type="ECO:0000256" key="7">
    <source>
        <dbReference type="ARBA" id="ARBA00022989"/>
    </source>
</evidence>
<feature type="transmembrane region" description="Helical" evidence="11">
    <location>
        <begin position="235"/>
        <end position="254"/>
    </location>
</feature>
<evidence type="ECO:0000256" key="9">
    <source>
        <dbReference type="ARBA" id="ARBA00023136"/>
    </source>
</evidence>
<feature type="transmembrane region" description="Helical" evidence="11">
    <location>
        <begin position="198"/>
        <end position="223"/>
    </location>
</feature>
<evidence type="ECO:0000256" key="10">
    <source>
        <dbReference type="ARBA" id="ARBA00061614"/>
    </source>
</evidence>
<dbReference type="GO" id="GO:0006813">
    <property type="term" value="P:potassium ion transport"/>
    <property type="evidence" value="ECO:0007669"/>
    <property type="project" value="InterPro"/>
</dbReference>
<feature type="transmembrane region" description="Helical" evidence="11">
    <location>
        <begin position="102"/>
        <end position="118"/>
    </location>
</feature>
<feature type="transmembrane region" description="Helical" evidence="11">
    <location>
        <begin position="124"/>
        <end position="142"/>
    </location>
</feature>
<keyword evidence="8" id="KW-0764">Sulfate transport</keyword>
<comment type="subcellular location">
    <subcellularLocation>
        <location evidence="1">Cell membrane</location>
        <topology evidence="1">Multi-pass membrane protein</topology>
    </subcellularLocation>
</comment>
<dbReference type="PROSITE" id="PS51202">
    <property type="entry name" value="RCK_C"/>
    <property type="match status" value="1"/>
</dbReference>
<dbReference type="AlphaFoldDB" id="A0AAE0BIR7"/>
<evidence type="ECO:0000256" key="11">
    <source>
        <dbReference type="SAM" id="Phobius"/>
    </source>
</evidence>
<name>A0AAE0BIR7_9CHLO</name>
<feature type="domain" description="RCK C-terminal" evidence="12">
    <location>
        <begin position="1"/>
        <end position="85"/>
    </location>
</feature>
<evidence type="ECO:0000256" key="8">
    <source>
        <dbReference type="ARBA" id="ARBA00023032"/>
    </source>
</evidence>
<dbReference type="GO" id="GO:0008324">
    <property type="term" value="F:monoatomic cation transmembrane transporter activity"/>
    <property type="evidence" value="ECO:0007669"/>
    <property type="project" value="InterPro"/>
</dbReference>
<evidence type="ECO:0000256" key="4">
    <source>
        <dbReference type="ARBA" id="ARBA00022692"/>
    </source>
</evidence>
<keyword evidence="5" id="KW-0677">Repeat</keyword>
<dbReference type="PANTHER" id="PTHR43652:SF2">
    <property type="entry name" value="BASIC AMINO ACID ANTIPORTER YFCC-RELATED"/>
    <property type="match status" value="1"/>
</dbReference>
<dbReference type="InterPro" id="IPR036721">
    <property type="entry name" value="RCK_C_sf"/>
</dbReference>
<keyword evidence="9 11" id="KW-0472">Membrane</keyword>
<dbReference type="GO" id="GO:0015116">
    <property type="term" value="F:sulfate transmembrane transporter activity"/>
    <property type="evidence" value="ECO:0007669"/>
    <property type="project" value="UniProtKB-ARBA"/>
</dbReference>
<gene>
    <name evidence="13" type="ORF">CYMTET_52576</name>
</gene>
<reference evidence="13 14" key="1">
    <citation type="journal article" date="2015" name="Genome Biol. Evol.">
        <title>Comparative Genomics of a Bacterivorous Green Alga Reveals Evolutionary Causalities and Consequences of Phago-Mixotrophic Mode of Nutrition.</title>
        <authorList>
            <person name="Burns J.A."/>
            <person name="Paasch A."/>
            <person name="Narechania A."/>
            <person name="Kim E."/>
        </authorList>
    </citation>
    <scope>NUCLEOTIDE SEQUENCE [LARGE SCALE GENOMIC DNA]</scope>
    <source>
        <strain evidence="13 14">PLY_AMNH</strain>
    </source>
</reference>
<keyword evidence="3" id="KW-1003">Cell membrane</keyword>
<dbReference type="InterPro" id="IPR006037">
    <property type="entry name" value="RCK_C"/>
</dbReference>
<dbReference type="GO" id="GO:0005886">
    <property type="term" value="C:plasma membrane"/>
    <property type="evidence" value="ECO:0007669"/>
    <property type="project" value="UniProtKB-SubCell"/>
</dbReference>
<sequence length="365" mass="39026">VSKLGTAKLDRRLVQAVIAPGCHLVGSTVRDSHFRSTYNAVIVGIHRNGSHLLGKIGDVVLSAGDVLLLDCGSNFIKLYRKSRDFLLVYELEDSTPPRKEKLGIALACAVSMIIIYISGVADLITVAALAASVMICCGCISVQTARESIKWDVYVTIACSFGFSKAIEQTGVADTLAGWFVDASLASGTGEAGIFTGIYIATVLLSNVMANNAAAALMFPVAASTAESQGINLSSMFYILMLAASASFVSPFGYQTNLMVWNPGNYQFSDFVRFGGPMQIWQMAISVIAVLLLDVWYVVWIAALAAGCAAILGPTTFHAVRDWWRKKWQSIDDNSSPESTAMMGDGLLTEVNVLAKDGVTSHAIL</sequence>
<evidence type="ECO:0000313" key="14">
    <source>
        <dbReference type="Proteomes" id="UP001190700"/>
    </source>
</evidence>
<accession>A0AAE0BIR7</accession>
<evidence type="ECO:0000256" key="1">
    <source>
        <dbReference type="ARBA" id="ARBA00004651"/>
    </source>
</evidence>
<dbReference type="Pfam" id="PF02080">
    <property type="entry name" value="TrkA_C"/>
    <property type="match status" value="1"/>
</dbReference>
<feature type="transmembrane region" description="Helical" evidence="11">
    <location>
        <begin position="299"/>
        <end position="320"/>
    </location>
</feature>
<dbReference type="InterPro" id="IPR051679">
    <property type="entry name" value="DASS-Related_Transporters"/>
</dbReference>
<protein>
    <recommendedName>
        <fullName evidence="12">RCK C-terminal domain-containing protein</fullName>
    </recommendedName>
</protein>
<dbReference type="Proteomes" id="UP001190700">
    <property type="component" value="Unassembled WGS sequence"/>
</dbReference>
<keyword evidence="4 11" id="KW-0812">Transmembrane</keyword>